<dbReference type="AlphaFoldDB" id="M2W3Y6"/>
<dbReference type="RefSeq" id="XP_005706971.1">
    <property type="nucleotide sequence ID" value="XM_005706914.1"/>
</dbReference>
<evidence type="ECO:0000313" key="1">
    <source>
        <dbReference type="EMBL" id="EME30451.1"/>
    </source>
</evidence>
<name>M2W3Y6_GALSU</name>
<organism evidence="1 2">
    <name type="scientific">Galdieria sulphuraria</name>
    <name type="common">Red alga</name>
    <dbReference type="NCBI Taxonomy" id="130081"/>
    <lineage>
        <taxon>Eukaryota</taxon>
        <taxon>Rhodophyta</taxon>
        <taxon>Bangiophyceae</taxon>
        <taxon>Galdieriales</taxon>
        <taxon>Galdieriaceae</taxon>
        <taxon>Galdieria</taxon>
    </lineage>
</organism>
<reference evidence="2" key="1">
    <citation type="journal article" date="2013" name="Science">
        <title>Gene transfer from bacteria and archaea facilitated evolution of an extremophilic eukaryote.</title>
        <authorList>
            <person name="Schonknecht G."/>
            <person name="Chen W.H."/>
            <person name="Ternes C.M."/>
            <person name="Barbier G.G."/>
            <person name="Shrestha R.P."/>
            <person name="Stanke M."/>
            <person name="Brautigam A."/>
            <person name="Baker B.J."/>
            <person name="Banfield J.F."/>
            <person name="Garavito R.M."/>
            <person name="Carr K."/>
            <person name="Wilkerson C."/>
            <person name="Rensing S.A."/>
            <person name="Gagneul D."/>
            <person name="Dickenson N.E."/>
            <person name="Oesterhelt C."/>
            <person name="Lercher M.J."/>
            <person name="Weber A.P."/>
        </authorList>
    </citation>
    <scope>NUCLEOTIDE SEQUENCE [LARGE SCALE GENOMIC DNA]</scope>
    <source>
        <strain evidence="2">074W</strain>
    </source>
</reference>
<dbReference type="Gramene" id="EME30451">
    <property type="protein sequence ID" value="EME30451"/>
    <property type="gene ID" value="Gasu_23520"/>
</dbReference>
<protein>
    <submittedName>
        <fullName evidence="1">Uncharacterized protein</fullName>
    </submittedName>
</protein>
<dbReference type="GeneID" id="17089178"/>
<proteinExistence type="predicted"/>
<keyword evidence="2" id="KW-1185">Reference proteome</keyword>
<dbReference type="KEGG" id="gsl:Gasu_23520"/>
<dbReference type="EMBL" id="KB454500">
    <property type="protein sequence ID" value="EME30451.1"/>
    <property type="molecule type" value="Genomic_DNA"/>
</dbReference>
<gene>
    <name evidence="1" type="ORF">Gasu_23520</name>
</gene>
<evidence type="ECO:0000313" key="2">
    <source>
        <dbReference type="Proteomes" id="UP000030680"/>
    </source>
</evidence>
<sequence length="68" mass="7296">MMSNFVKTGTFFSCDTAITKLGLARLVTVFIASCVSQSGNFLLRNSLDIQETILVGKGALVIVPSWIA</sequence>
<dbReference type="Proteomes" id="UP000030680">
    <property type="component" value="Unassembled WGS sequence"/>
</dbReference>
<accession>M2W3Y6</accession>